<dbReference type="eggNOG" id="COG2049">
    <property type="taxonomic scope" value="Bacteria"/>
</dbReference>
<dbReference type="EMBL" id="DS999411">
    <property type="protein sequence ID" value="EED35893.1"/>
    <property type="molecule type" value="Genomic_DNA"/>
</dbReference>
<keyword evidence="2" id="KW-0378">Hydrolase</keyword>
<evidence type="ECO:0000259" key="4">
    <source>
        <dbReference type="SMART" id="SM00796"/>
    </source>
</evidence>
<keyword evidence="1" id="KW-0547">Nucleotide-binding</keyword>
<organism evidence="5 6">
    <name type="scientific">Luminiphilus syltensis NOR5-1B</name>
    <dbReference type="NCBI Taxonomy" id="565045"/>
    <lineage>
        <taxon>Bacteria</taxon>
        <taxon>Pseudomonadati</taxon>
        <taxon>Pseudomonadota</taxon>
        <taxon>Gammaproteobacteria</taxon>
        <taxon>Cellvibrionales</taxon>
        <taxon>Halieaceae</taxon>
        <taxon>Luminiphilus</taxon>
    </lineage>
</organism>
<dbReference type="SMART" id="SM00796">
    <property type="entry name" value="AHS1"/>
    <property type="match status" value="1"/>
</dbReference>
<evidence type="ECO:0000313" key="5">
    <source>
        <dbReference type="EMBL" id="EED35893.1"/>
    </source>
</evidence>
<dbReference type="SUPFAM" id="SSF160467">
    <property type="entry name" value="PH0987 N-terminal domain-like"/>
    <property type="match status" value="1"/>
</dbReference>
<dbReference type="InterPro" id="IPR003833">
    <property type="entry name" value="CT_C_D"/>
</dbReference>
<accession>B8KSD5</accession>
<dbReference type="InterPro" id="IPR010016">
    <property type="entry name" value="PxpB"/>
</dbReference>
<dbReference type="GO" id="GO:0005524">
    <property type="term" value="F:ATP binding"/>
    <property type="evidence" value="ECO:0007669"/>
    <property type="project" value="UniProtKB-KW"/>
</dbReference>
<dbReference type="AlphaFoldDB" id="B8KSD5"/>
<dbReference type="Gene3D" id="2.40.100.10">
    <property type="entry name" value="Cyclophilin-like"/>
    <property type="match status" value="1"/>
</dbReference>
<dbReference type="Pfam" id="PF02682">
    <property type="entry name" value="CT_C_D"/>
    <property type="match status" value="1"/>
</dbReference>
<dbReference type="Proteomes" id="UP000004699">
    <property type="component" value="Unassembled WGS sequence"/>
</dbReference>
<dbReference type="InterPro" id="IPR029000">
    <property type="entry name" value="Cyclophilin-like_dom_sf"/>
</dbReference>
<evidence type="ECO:0000256" key="2">
    <source>
        <dbReference type="ARBA" id="ARBA00022801"/>
    </source>
</evidence>
<keyword evidence="6" id="KW-1185">Reference proteome</keyword>
<protein>
    <recommendedName>
        <fullName evidence="4">Carboxyltransferase domain-containing protein</fullName>
    </recommendedName>
</protein>
<dbReference type="STRING" id="565045.NOR51B_1840"/>
<dbReference type="SUPFAM" id="SSF50891">
    <property type="entry name" value="Cyclophilin-like"/>
    <property type="match status" value="1"/>
</dbReference>
<evidence type="ECO:0000313" key="6">
    <source>
        <dbReference type="Proteomes" id="UP000004699"/>
    </source>
</evidence>
<keyword evidence="3" id="KW-0067">ATP-binding</keyword>
<dbReference type="GO" id="GO:0016787">
    <property type="term" value="F:hydrolase activity"/>
    <property type="evidence" value="ECO:0007669"/>
    <property type="project" value="UniProtKB-KW"/>
</dbReference>
<sequence length="227" mass="24917">MADITLAGEQGLLVTFTGAPTPETSRRIIALADFIEARFPTGINDVVPSYTTLGVFFEPAALTRPTVMHEIREWLERPLSTGSSPAIETTLPVYYGTEVAPDLVTIAERTGLTPDEIVQLHTRERYHAYANGFAPGFCYLGHLNPRLSQPRRSTPRARVPKGSVAIADRQTAVYPVDSPGGWHLIGRCPLPLFNPESRTPNLISVGTFVRFKAIERSEFLDLGGSLE</sequence>
<evidence type="ECO:0000256" key="1">
    <source>
        <dbReference type="ARBA" id="ARBA00022741"/>
    </source>
</evidence>
<dbReference type="PANTHER" id="PTHR34698:SF2">
    <property type="entry name" value="5-OXOPROLINASE SUBUNIT B"/>
    <property type="match status" value="1"/>
</dbReference>
<dbReference type="RefSeq" id="WP_009020639.1">
    <property type="nucleotide sequence ID" value="NZ_DS999411.1"/>
</dbReference>
<dbReference type="PANTHER" id="PTHR34698">
    <property type="entry name" value="5-OXOPROLINASE SUBUNIT B"/>
    <property type="match status" value="1"/>
</dbReference>
<feature type="domain" description="Carboxyltransferase" evidence="4">
    <location>
        <begin position="2"/>
        <end position="203"/>
    </location>
</feature>
<gene>
    <name evidence="5" type="ORF">NOR51B_1840</name>
</gene>
<reference evidence="6" key="1">
    <citation type="journal article" date="2013" name="BMC Microbiol.">
        <title>Taxonomy and evolution of bacteriochlorophyll a-containing members of the OM60/NOR5 clade of marine gammaproteobacteria: description of Luminiphilus syltensis gen. nov., sp. nov., reclassification of Haliea rubra as Pseudohaliea rubra gen. nov., comb. nov., and emendation of Chromatocurvus halotolerans.</title>
        <authorList>
            <person name="Spring S."/>
            <person name="Riedel T."/>
            <person name="Sproer C."/>
            <person name="Yan S."/>
            <person name="Harder J."/>
            <person name="Fuchs B.M."/>
        </authorList>
    </citation>
    <scope>NUCLEOTIDE SEQUENCE [LARGE SCALE GENOMIC DNA]</scope>
    <source>
        <strain evidence="6">NOR51-B</strain>
    </source>
</reference>
<dbReference type="NCBIfam" id="TIGR00370">
    <property type="entry name" value="5-oxoprolinase subunit PxpB"/>
    <property type="match status" value="1"/>
</dbReference>
<evidence type="ECO:0000256" key="3">
    <source>
        <dbReference type="ARBA" id="ARBA00022840"/>
    </source>
</evidence>
<proteinExistence type="predicted"/>
<name>B8KSD5_9GAMM</name>
<dbReference type="HOGENOM" id="CLU_020207_1_0_6"/>
<dbReference type="Gene3D" id="3.30.1360.40">
    <property type="match status" value="1"/>
</dbReference>